<organism evidence="9 10">
    <name type="scientific">Aequitasia blattaphilus</name>
    <dbReference type="NCBI Taxonomy" id="2949332"/>
    <lineage>
        <taxon>Bacteria</taxon>
        <taxon>Bacillati</taxon>
        <taxon>Bacillota</taxon>
        <taxon>Clostridia</taxon>
        <taxon>Lachnospirales</taxon>
        <taxon>Lachnospiraceae</taxon>
        <taxon>Aequitasia</taxon>
    </lineage>
</organism>
<dbReference type="Proteomes" id="UP001523566">
    <property type="component" value="Unassembled WGS sequence"/>
</dbReference>
<feature type="transmembrane region" description="Helical" evidence="8">
    <location>
        <begin position="51"/>
        <end position="79"/>
    </location>
</feature>
<sequence>MKRKHNIGYYLIKYKVFLIFAVLFIVMAVTSDFFLTKANLFNMLRQLSINGLLAVGMTFVLITGGIDLSIGAVLTFSAMVGCSFIRNDSPYPVIVCILVTIAIGITIGFINGVVIAKGNVPAFIVTLGTQLMASGGALLFNNGSPIPGLKDSYNTIGAGNILGIPLPIIIFLVVLLVGVLILKRTRFGRYTYAVGGNNLAAEACGINAAVVKIKVYVIAGLCAAIAGIVLSSRVKTATPLAGDGYELDAIAAVVLGGTSLSGGVGSMWGTVVGVLIIGLLNNGMDLLNVQSYFQDIIQGLIIVLAVFIDVNTNKKQR</sequence>
<evidence type="ECO:0000256" key="7">
    <source>
        <dbReference type="ARBA" id="ARBA00023136"/>
    </source>
</evidence>
<keyword evidence="10" id="KW-1185">Reference proteome</keyword>
<dbReference type="RefSeq" id="WP_262066800.1">
    <property type="nucleotide sequence ID" value="NZ_JAMXOD010000016.1"/>
</dbReference>
<dbReference type="Pfam" id="PF02653">
    <property type="entry name" value="BPD_transp_2"/>
    <property type="match status" value="1"/>
</dbReference>
<keyword evidence="2" id="KW-0813">Transport</keyword>
<feature type="transmembrane region" description="Helical" evidence="8">
    <location>
        <begin position="12"/>
        <end position="31"/>
    </location>
</feature>
<evidence type="ECO:0000313" key="9">
    <source>
        <dbReference type="EMBL" id="MCP1103014.1"/>
    </source>
</evidence>
<evidence type="ECO:0000256" key="2">
    <source>
        <dbReference type="ARBA" id="ARBA00022448"/>
    </source>
</evidence>
<feature type="transmembrane region" description="Helical" evidence="8">
    <location>
        <begin position="161"/>
        <end position="182"/>
    </location>
</feature>
<evidence type="ECO:0000256" key="1">
    <source>
        <dbReference type="ARBA" id="ARBA00004651"/>
    </source>
</evidence>
<dbReference type="InterPro" id="IPR001851">
    <property type="entry name" value="ABC_transp_permease"/>
</dbReference>
<dbReference type="CDD" id="cd06579">
    <property type="entry name" value="TM_PBP1_transp_AraH_like"/>
    <property type="match status" value="1"/>
</dbReference>
<feature type="transmembrane region" description="Helical" evidence="8">
    <location>
        <begin position="250"/>
        <end position="280"/>
    </location>
</feature>
<keyword evidence="6 8" id="KW-1133">Transmembrane helix</keyword>
<dbReference type="EMBL" id="JAMZFW010000016">
    <property type="protein sequence ID" value="MCP1103014.1"/>
    <property type="molecule type" value="Genomic_DNA"/>
</dbReference>
<accession>A0ABT1EBJ8</accession>
<proteinExistence type="predicted"/>
<dbReference type="PANTHER" id="PTHR32196:SF21">
    <property type="entry name" value="ABC TRANSPORTER PERMEASE PROTEIN YPHD-RELATED"/>
    <property type="match status" value="1"/>
</dbReference>
<evidence type="ECO:0000256" key="4">
    <source>
        <dbReference type="ARBA" id="ARBA00022519"/>
    </source>
</evidence>
<keyword evidence="4" id="KW-0997">Cell inner membrane</keyword>
<gene>
    <name evidence="9" type="ORF">NK125_11355</name>
</gene>
<dbReference type="PANTHER" id="PTHR32196">
    <property type="entry name" value="ABC TRANSPORTER PERMEASE PROTEIN YPHD-RELATED-RELATED"/>
    <property type="match status" value="1"/>
</dbReference>
<evidence type="ECO:0000256" key="8">
    <source>
        <dbReference type="SAM" id="Phobius"/>
    </source>
</evidence>
<evidence type="ECO:0000256" key="3">
    <source>
        <dbReference type="ARBA" id="ARBA00022475"/>
    </source>
</evidence>
<comment type="subcellular location">
    <subcellularLocation>
        <location evidence="1">Cell membrane</location>
        <topology evidence="1">Multi-pass membrane protein</topology>
    </subcellularLocation>
</comment>
<reference evidence="9 10" key="1">
    <citation type="journal article" date="2022" name="Genome Biol. Evol.">
        <title>Host diet, physiology and behaviors set the stage for Lachnospiraceae cladogenesis.</title>
        <authorList>
            <person name="Vera-Ponce De Leon A."/>
            <person name="Schneider M."/>
            <person name="Jahnes B.C."/>
            <person name="Sadowski V."/>
            <person name="Camuy-Velez L.A."/>
            <person name="Duan J."/>
            <person name="Sabree Z.L."/>
        </authorList>
    </citation>
    <scope>NUCLEOTIDE SEQUENCE [LARGE SCALE GENOMIC DNA]</scope>
    <source>
        <strain evidence="9 10">PAL113</strain>
    </source>
</reference>
<keyword evidence="3" id="KW-1003">Cell membrane</keyword>
<comment type="caution">
    <text evidence="9">The sequence shown here is derived from an EMBL/GenBank/DDBJ whole genome shotgun (WGS) entry which is preliminary data.</text>
</comment>
<keyword evidence="7 8" id="KW-0472">Membrane</keyword>
<evidence type="ECO:0000256" key="6">
    <source>
        <dbReference type="ARBA" id="ARBA00022989"/>
    </source>
</evidence>
<feature type="transmembrane region" description="Helical" evidence="8">
    <location>
        <begin position="91"/>
        <end position="114"/>
    </location>
</feature>
<name>A0ABT1EBJ8_9FIRM</name>
<evidence type="ECO:0000256" key="5">
    <source>
        <dbReference type="ARBA" id="ARBA00022692"/>
    </source>
</evidence>
<feature type="transmembrane region" description="Helical" evidence="8">
    <location>
        <begin position="213"/>
        <end position="230"/>
    </location>
</feature>
<evidence type="ECO:0000313" key="10">
    <source>
        <dbReference type="Proteomes" id="UP001523566"/>
    </source>
</evidence>
<protein>
    <submittedName>
        <fullName evidence="9">ABC transporter permease</fullName>
    </submittedName>
</protein>
<keyword evidence="5 8" id="KW-0812">Transmembrane</keyword>
<feature type="transmembrane region" description="Helical" evidence="8">
    <location>
        <begin position="120"/>
        <end position="140"/>
    </location>
</feature>